<organism evidence="2 3">
    <name type="scientific">Carnegiea gigantea</name>
    <dbReference type="NCBI Taxonomy" id="171969"/>
    <lineage>
        <taxon>Eukaryota</taxon>
        <taxon>Viridiplantae</taxon>
        <taxon>Streptophyta</taxon>
        <taxon>Embryophyta</taxon>
        <taxon>Tracheophyta</taxon>
        <taxon>Spermatophyta</taxon>
        <taxon>Magnoliopsida</taxon>
        <taxon>eudicotyledons</taxon>
        <taxon>Gunneridae</taxon>
        <taxon>Pentapetalae</taxon>
        <taxon>Caryophyllales</taxon>
        <taxon>Cactineae</taxon>
        <taxon>Cactaceae</taxon>
        <taxon>Cactoideae</taxon>
        <taxon>Echinocereeae</taxon>
        <taxon>Carnegiea</taxon>
    </lineage>
</organism>
<feature type="region of interest" description="Disordered" evidence="1">
    <location>
        <begin position="131"/>
        <end position="167"/>
    </location>
</feature>
<gene>
    <name evidence="2" type="ORF">Cgig2_026955</name>
</gene>
<name>A0A9Q1KYK3_9CARY</name>
<dbReference type="Proteomes" id="UP001153076">
    <property type="component" value="Unassembled WGS sequence"/>
</dbReference>
<protein>
    <submittedName>
        <fullName evidence="2">Uncharacterized protein</fullName>
    </submittedName>
</protein>
<evidence type="ECO:0000313" key="2">
    <source>
        <dbReference type="EMBL" id="KAJ8451146.1"/>
    </source>
</evidence>
<feature type="compositionally biased region" description="Basic and acidic residues" evidence="1">
    <location>
        <begin position="157"/>
        <end position="167"/>
    </location>
</feature>
<sequence length="167" mass="16877">MPSCTYPYITYALPPPATVTEDGVPSLSRAILSITAPLPQLSSLFRNQALSIDTTKTTPSSLTAIPSAKVKSSGKLTVLAVPSTASTLNIFPVFDWTTRRVAVDVDLPDDVSAGVGDVSLAGGVDGDVVGDGGLVGGSGERGEKEEAKGGAAEVEGCEVREGGVDGG</sequence>
<accession>A0A9Q1KYK3</accession>
<comment type="caution">
    <text evidence="2">The sequence shown here is derived from an EMBL/GenBank/DDBJ whole genome shotgun (WGS) entry which is preliminary data.</text>
</comment>
<keyword evidence="3" id="KW-1185">Reference proteome</keyword>
<evidence type="ECO:0000313" key="3">
    <source>
        <dbReference type="Proteomes" id="UP001153076"/>
    </source>
</evidence>
<dbReference type="AlphaFoldDB" id="A0A9Q1KYK3"/>
<reference evidence="2" key="1">
    <citation type="submission" date="2022-04" db="EMBL/GenBank/DDBJ databases">
        <title>Carnegiea gigantea Genome sequencing and assembly v2.</title>
        <authorList>
            <person name="Copetti D."/>
            <person name="Sanderson M.J."/>
            <person name="Burquez A."/>
            <person name="Wojciechowski M.F."/>
        </authorList>
    </citation>
    <scope>NUCLEOTIDE SEQUENCE</scope>
    <source>
        <strain evidence="2">SGP5-SGP5p</strain>
        <tissue evidence="2">Aerial part</tissue>
    </source>
</reference>
<proteinExistence type="predicted"/>
<dbReference type="EMBL" id="JAKOGI010000011">
    <property type="protein sequence ID" value="KAJ8451146.1"/>
    <property type="molecule type" value="Genomic_DNA"/>
</dbReference>
<evidence type="ECO:0000256" key="1">
    <source>
        <dbReference type="SAM" id="MobiDB-lite"/>
    </source>
</evidence>